<dbReference type="EMBL" id="CP096574">
    <property type="protein sequence ID" value="UPU37861.1"/>
    <property type="molecule type" value="Genomic_DNA"/>
</dbReference>
<organism evidence="3 4">
    <name type="scientific">Geomonas paludis</name>
    <dbReference type="NCBI Taxonomy" id="2740185"/>
    <lineage>
        <taxon>Bacteria</taxon>
        <taxon>Pseudomonadati</taxon>
        <taxon>Thermodesulfobacteriota</taxon>
        <taxon>Desulfuromonadia</taxon>
        <taxon>Geobacterales</taxon>
        <taxon>Geobacteraceae</taxon>
        <taxon>Geomonas</taxon>
    </lineage>
</organism>
<dbReference type="NCBIfam" id="TIGR02595">
    <property type="entry name" value="PEP_CTERM"/>
    <property type="match status" value="1"/>
</dbReference>
<evidence type="ECO:0000256" key="1">
    <source>
        <dbReference type="SAM" id="SignalP"/>
    </source>
</evidence>
<sequence>MLRPNKTLSVIAFGTVLLSSSLALSATLTYTDHGAWMAALGGGITTIDFNGMGQGSAWWLSSATTVGDTSFSSDGGDLWAVDPTFPGGASYFPTDYLLWNPALNDDGELVGRSLTIGFGGPVGAVGWDFGTLDGGTSQFTFLMGDASFTATSSPGAAAFFGVISDTPLGDVTMVASGFDLDHEGAMGTIDNLSFAPASPASPVPEPSTVLLCALGLAGMAIVRKPS</sequence>
<name>A0ABY4LIN9_9BACT</name>
<evidence type="ECO:0000259" key="2">
    <source>
        <dbReference type="Pfam" id="PF07589"/>
    </source>
</evidence>
<gene>
    <name evidence="3" type="ORF">M1B72_09175</name>
</gene>
<keyword evidence="4" id="KW-1185">Reference proteome</keyword>
<proteinExistence type="predicted"/>
<reference evidence="3" key="1">
    <citation type="submission" date="2022-04" db="EMBL/GenBank/DDBJ databases">
        <authorList>
            <person name="Liu G."/>
        </authorList>
    </citation>
    <scope>NUCLEOTIDE SEQUENCE</scope>
    <source>
        <strain evidence="3">RG22</strain>
    </source>
</reference>
<keyword evidence="1" id="KW-0732">Signal</keyword>
<evidence type="ECO:0000313" key="4">
    <source>
        <dbReference type="Proteomes" id="UP000831485"/>
    </source>
</evidence>
<dbReference type="Proteomes" id="UP000831485">
    <property type="component" value="Chromosome"/>
</dbReference>
<feature type="chain" id="PRO_5046564812" evidence="1">
    <location>
        <begin position="26"/>
        <end position="226"/>
    </location>
</feature>
<dbReference type="Pfam" id="PF07589">
    <property type="entry name" value="PEP-CTERM"/>
    <property type="match status" value="1"/>
</dbReference>
<feature type="signal peptide" evidence="1">
    <location>
        <begin position="1"/>
        <end position="25"/>
    </location>
</feature>
<dbReference type="InterPro" id="IPR013424">
    <property type="entry name" value="Ice-binding_C"/>
</dbReference>
<accession>A0ABY4LIN9</accession>
<evidence type="ECO:0000313" key="3">
    <source>
        <dbReference type="EMBL" id="UPU37861.1"/>
    </source>
</evidence>
<feature type="domain" description="Ice-binding protein C-terminal" evidence="2">
    <location>
        <begin position="202"/>
        <end position="224"/>
    </location>
</feature>
<protein>
    <submittedName>
        <fullName evidence="3">PEP-CTERM sorting domain-containing protein</fullName>
    </submittedName>
</protein>
<dbReference type="RefSeq" id="WP_248647251.1">
    <property type="nucleotide sequence ID" value="NZ_CP096574.1"/>
</dbReference>